<dbReference type="PIRSF" id="PIRSF000443">
    <property type="entry name" value="Homoser_Ac_trans"/>
    <property type="match status" value="1"/>
</dbReference>
<sequence>MEHAVFDLGDFPLQKGSVLPRAELGYTTLGELNDARDNVVVCPTWFTATPSDTAQWMTGADRALDPGRYFIIVPNHFGAAVSSSPRNTPPPFDRGRFPHVTTYDNVVAQHRLLTEEFGIERIRLVSSWSMGACQTYAWAALHPEMVQAIAPISGSARTADFNKVFLAGNIRAITSDPDWNDGFYGDKVPIRGVKAMAALYAGWGFSEPFYRQEEFRAFGASTVEEFIDYFWDAFFIKCDLHQVRRQRPARADVDVVAQRPG</sequence>
<dbReference type="InterPro" id="IPR029058">
    <property type="entry name" value="AB_hydrolase_fold"/>
</dbReference>
<dbReference type="RefSeq" id="WP_369207393.1">
    <property type="nucleotide sequence ID" value="NZ_JBFNXQ010000042.1"/>
</dbReference>
<gene>
    <name evidence="2" type="ORF">ABQ292_14140</name>
</gene>
<organism evidence="2 3">
    <name type="scientific">Geodermatophilus maliterrae</name>
    <dbReference type="NCBI Taxonomy" id="3162531"/>
    <lineage>
        <taxon>Bacteria</taxon>
        <taxon>Bacillati</taxon>
        <taxon>Actinomycetota</taxon>
        <taxon>Actinomycetes</taxon>
        <taxon>Geodermatophilales</taxon>
        <taxon>Geodermatophilaceae</taxon>
        <taxon>Geodermatophilus</taxon>
    </lineage>
</organism>
<dbReference type="InterPro" id="IPR000073">
    <property type="entry name" value="AB_hydrolase_1"/>
</dbReference>
<protein>
    <submittedName>
        <fullName evidence="2">Alpha/beta fold hydrolase</fullName>
    </submittedName>
</protein>
<proteinExistence type="predicted"/>
<comment type="caution">
    <text evidence="2">The sequence shown here is derived from an EMBL/GenBank/DDBJ whole genome shotgun (WGS) entry which is preliminary data.</text>
</comment>
<dbReference type="Proteomes" id="UP001560045">
    <property type="component" value="Unassembled WGS sequence"/>
</dbReference>
<dbReference type="GO" id="GO:0016787">
    <property type="term" value="F:hydrolase activity"/>
    <property type="evidence" value="ECO:0007669"/>
    <property type="project" value="UniProtKB-KW"/>
</dbReference>
<evidence type="ECO:0000259" key="1">
    <source>
        <dbReference type="Pfam" id="PF00561"/>
    </source>
</evidence>
<dbReference type="SUPFAM" id="SSF53474">
    <property type="entry name" value="alpha/beta-Hydrolases"/>
    <property type="match status" value="1"/>
</dbReference>
<dbReference type="PANTHER" id="PTHR32268">
    <property type="entry name" value="HOMOSERINE O-ACETYLTRANSFERASE"/>
    <property type="match status" value="1"/>
</dbReference>
<dbReference type="Gene3D" id="3.40.50.1820">
    <property type="entry name" value="alpha/beta hydrolase"/>
    <property type="match status" value="1"/>
</dbReference>
<reference evidence="2 3" key="1">
    <citation type="submission" date="2024-06" db="EMBL/GenBank/DDBJ databases">
        <title>Draft genome sequence of Geodermatophilus badlandi, a novel member of the Geodermatophilaceae isolated from badland sedimentary rocks in the Red desert, Wyoming, USA.</title>
        <authorList>
            <person name="Ben Tekaya S."/>
            <person name="Nouioui I."/>
            <person name="Flores G.M."/>
            <person name="Shaal M.N."/>
            <person name="Bredoire F."/>
            <person name="Basile F."/>
            <person name="Van Diepen L."/>
            <person name="Ward N.L."/>
        </authorList>
    </citation>
    <scope>NUCLEOTIDE SEQUENCE [LARGE SCALE GENOMIC DNA]</scope>
    <source>
        <strain evidence="2 3">WL48A</strain>
    </source>
</reference>
<dbReference type="Pfam" id="PF00561">
    <property type="entry name" value="Abhydrolase_1"/>
    <property type="match status" value="1"/>
</dbReference>
<name>A0ABV3XFZ4_9ACTN</name>
<feature type="domain" description="AB hydrolase-1" evidence="1">
    <location>
        <begin position="39"/>
        <end position="192"/>
    </location>
</feature>
<keyword evidence="3" id="KW-1185">Reference proteome</keyword>
<evidence type="ECO:0000313" key="2">
    <source>
        <dbReference type="EMBL" id="MEX5719501.1"/>
    </source>
</evidence>
<dbReference type="EMBL" id="JBFNXQ010000042">
    <property type="protein sequence ID" value="MEX5719501.1"/>
    <property type="molecule type" value="Genomic_DNA"/>
</dbReference>
<dbReference type="PANTHER" id="PTHR32268:SF15">
    <property type="entry name" value="HOMOSERINE ACETYLTRANSFERASE FAMILY PROTEIN (AFU_ORTHOLOGUE AFUA_1G15350)"/>
    <property type="match status" value="1"/>
</dbReference>
<accession>A0ABV3XFZ4</accession>
<evidence type="ECO:0000313" key="3">
    <source>
        <dbReference type="Proteomes" id="UP001560045"/>
    </source>
</evidence>
<keyword evidence="2" id="KW-0378">Hydrolase</keyword>
<dbReference type="InterPro" id="IPR008220">
    <property type="entry name" value="HAT_MetX-like"/>
</dbReference>